<dbReference type="PROSITE" id="PS50109">
    <property type="entry name" value="HIS_KIN"/>
    <property type="match status" value="1"/>
</dbReference>
<keyword evidence="8" id="KW-0732">Signal</keyword>
<feature type="modified residue" description="4-aspartylphosphate" evidence="21">
    <location>
        <position position="325"/>
    </location>
</feature>
<dbReference type="InterPro" id="IPR004358">
    <property type="entry name" value="Sig_transdc_His_kin-like_C"/>
</dbReference>
<reference evidence="25 26" key="1">
    <citation type="submission" date="2021-04" db="EMBL/GenBank/DDBJ databases">
        <title>The genome sequence of Ideonella sp. 3Y2.</title>
        <authorList>
            <person name="Liu Y."/>
        </authorList>
    </citation>
    <scope>NUCLEOTIDE SEQUENCE [LARGE SCALE GENOMIC DNA]</scope>
    <source>
        <strain evidence="25 26">3Y2</strain>
    </source>
</reference>
<dbReference type="GO" id="GO:0005524">
    <property type="term" value="F:ATP binding"/>
    <property type="evidence" value="ECO:0007669"/>
    <property type="project" value="UniProtKB-KW"/>
</dbReference>
<keyword evidence="14" id="KW-0843">Virulence</keyword>
<dbReference type="SUPFAM" id="SSF55874">
    <property type="entry name" value="ATPase domain of HSP90 chaperone/DNA topoisomerase II/histidine kinase"/>
    <property type="match status" value="1"/>
</dbReference>
<evidence type="ECO:0000256" key="21">
    <source>
        <dbReference type="PROSITE-ProRule" id="PRU00169"/>
    </source>
</evidence>
<evidence type="ECO:0000259" key="24">
    <source>
        <dbReference type="PROSITE" id="PS50894"/>
    </source>
</evidence>
<dbReference type="FunFam" id="3.30.565.10:FF:000010">
    <property type="entry name" value="Sensor histidine kinase RcsC"/>
    <property type="match status" value="1"/>
</dbReference>
<feature type="modified residue" description="Phosphohistidine" evidence="20">
    <location>
        <position position="600"/>
    </location>
</feature>
<dbReference type="SUPFAM" id="SSF52172">
    <property type="entry name" value="CheY-like"/>
    <property type="match status" value="2"/>
</dbReference>
<evidence type="ECO:0000256" key="14">
    <source>
        <dbReference type="ARBA" id="ARBA00023026"/>
    </source>
</evidence>
<dbReference type="PANTHER" id="PTHR45339">
    <property type="entry name" value="HYBRID SIGNAL TRANSDUCTION HISTIDINE KINASE J"/>
    <property type="match status" value="1"/>
</dbReference>
<organism evidence="25 26">
    <name type="scientific">Ideonella alba</name>
    <dbReference type="NCBI Taxonomy" id="2824118"/>
    <lineage>
        <taxon>Bacteria</taxon>
        <taxon>Pseudomonadati</taxon>
        <taxon>Pseudomonadota</taxon>
        <taxon>Betaproteobacteria</taxon>
        <taxon>Burkholderiales</taxon>
        <taxon>Sphaerotilaceae</taxon>
        <taxon>Ideonella</taxon>
    </lineage>
</organism>
<gene>
    <name evidence="25" type="ORF">KAK03_13345</name>
</gene>
<dbReference type="FunFam" id="1.10.287.130:FF:000002">
    <property type="entry name" value="Two-component osmosensing histidine kinase"/>
    <property type="match status" value="1"/>
</dbReference>
<dbReference type="RefSeq" id="WP_210854456.1">
    <property type="nucleotide sequence ID" value="NZ_JAGQDD010000009.1"/>
</dbReference>
<dbReference type="Pfam" id="PF00512">
    <property type="entry name" value="HisKA"/>
    <property type="match status" value="1"/>
</dbReference>
<evidence type="ECO:0000256" key="4">
    <source>
        <dbReference type="ARBA" id="ARBA00022475"/>
    </source>
</evidence>
<evidence type="ECO:0000256" key="7">
    <source>
        <dbReference type="ARBA" id="ARBA00022692"/>
    </source>
</evidence>
<evidence type="ECO:0000256" key="17">
    <source>
        <dbReference type="ARBA" id="ARBA00064003"/>
    </source>
</evidence>
<dbReference type="InterPro" id="IPR008207">
    <property type="entry name" value="Sig_transdc_His_kin_Hpt_dom"/>
</dbReference>
<dbReference type="InterPro" id="IPR011006">
    <property type="entry name" value="CheY-like_superfamily"/>
</dbReference>
<keyword evidence="26" id="KW-1185">Reference proteome</keyword>
<dbReference type="AlphaFoldDB" id="A0A941BHC6"/>
<keyword evidence="11" id="KW-0067">ATP-binding</keyword>
<dbReference type="GO" id="GO:0005886">
    <property type="term" value="C:plasma membrane"/>
    <property type="evidence" value="ECO:0007669"/>
    <property type="project" value="UniProtKB-SubCell"/>
</dbReference>
<dbReference type="InterPro" id="IPR005467">
    <property type="entry name" value="His_kinase_dom"/>
</dbReference>
<evidence type="ECO:0000256" key="8">
    <source>
        <dbReference type="ARBA" id="ARBA00022729"/>
    </source>
</evidence>
<dbReference type="Gene3D" id="3.40.50.2300">
    <property type="match status" value="2"/>
</dbReference>
<dbReference type="Gene3D" id="1.10.287.130">
    <property type="match status" value="1"/>
</dbReference>
<protein>
    <recommendedName>
        <fullName evidence="18">Sensory/regulatory protein RpfC</fullName>
        <ecNumber evidence="3">2.7.13.3</ecNumber>
    </recommendedName>
    <alternativeName>
        <fullName evidence="19">Virulence sensor protein BvgS</fullName>
    </alternativeName>
</protein>
<evidence type="ECO:0000256" key="20">
    <source>
        <dbReference type="PROSITE-ProRule" id="PRU00110"/>
    </source>
</evidence>
<keyword evidence="10" id="KW-0418">Kinase</keyword>
<accession>A0A941BHC6</accession>
<comment type="subunit">
    <text evidence="17">At low DSF concentrations, interacts with RpfF.</text>
</comment>
<dbReference type="EC" id="2.7.13.3" evidence="3"/>
<dbReference type="Gene3D" id="1.20.120.160">
    <property type="entry name" value="HPT domain"/>
    <property type="match status" value="1"/>
</dbReference>
<dbReference type="CDD" id="cd16922">
    <property type="entry name" value="HATPase_EvgS-ArcB-TorS-like"/>
    <property type="match status" value="1"/>
</dbReference>
<keyword evidence="7" id="KW-0812">Transmembrane</keyword>
<dbReference type="Pfam" id="PF01627">
    <property type="entry name" value="Hpt"/>
    <property type="match status" value="1"/>
</dbReference>
<feature type="domain" description="Response regulatory" evidence="23">
    <location>
        <begin position="276"/>
        <end position="392"/>
    </location>
</feature>
<dbReference type="InterPro" id="IPR036890">
    <property type="entry name" value="HATPase_C_sf"/>
</dbReference>
<evidence type="ECO:0000256" key="3">
    <source>
        <dbReference type="ARBA" id="ARBA00012438"/>
    </source>
</evidence>
<dbReference type="GO" id="GO:0000155">
    <property type="term" value="F:phosphorelay sensor kinase activity"/>
    <property type="evidence" value="ECO:0007669"/>
    <property type="project" value="InterPro"/>
</dbReference>
<keyword evidence="5 21" id="KW-0597">Phosphoprotein</keyword>
<keyword evidence="15" id="KW-0472">Membrane</keyword>
<dbReference type="PRINTS" id="PR00344">
    <property type="entry name" value="BCTRLSENSOR"/>
</dbReference>
<comment type="subcellular location">
    <subcellularLocation>
        <location evidence="2">Cell membrane</location>
        <topology evidence="2">Multi-pass membrane protein</topology>
    </subcellularLocation>
</comment>
<dbReference type="SUPFAM" id="SSF47226">
    <property type="entry name" value="Histidine-containing phosphotransfer domain, HPT domain"/>
    <property type="match status" value="1"/>
</dbReference>
<dbReference type="SMART" id="SM00387">
    <property type="entry name" value="HATPase_c"/>
    <property type="match status" value="1"/>
</dbReference>
<dbReference type="Proteomes" id="UP000676246">
    <property type="component" value="Unassembled WGS sequence"/>
</dbReference>
<evidence type="ECO:0000256" key="11">
    <source>
        <dbReference type="ARBA" id="ARBA00022840"/>
    </source>
</evidence>
<name>A0A941BHC6_9BURK</name>
<dbReference type="PANTHER" id="PTHR45339:SF1">
    <property type="entry name" value="HYBRID SIGNAL TRANSDUCTION HISTIDINE KINASE J"/>
    <property type="match status" value="1"/>
</dbReference>
<evidence type="ECO:0000256" key="10">
    <source>
        <dbReference type="ARBA" id="ARBA00022777"/>
    </source>
</evidence>
<dbReference type="SMART" id="SM00448">
    <property type="entry name" value="REC"/>
    <property type="match status" value="2"/>
</dbReference>
<evidence type="ECO:0000256" key="13">
    <source>
        <dbReference type="ARBA" id="ARBA00023012"/>
    </source>
</evidence>
<evidence type="ECO:0000256" key="2">
    <source>
        <dbReference type="ARBA" id="ARBA00004651"/>
    </source>
</evidence>
<evidence type="ECO:0000256" key="6">
    <source>
        <dbReference type="ARBA" id="ARBA00022679"/>
    </source>
</evidence>
<dbReference type="InterPro" id="IPR036641">
    <property type="entry name" value="HPT_dom_sf"/>
</dbReference>
<evidence type="ECO:0000259" key="23">
    <source>
        <dbReference type="PROSITE" id="PS50110"/>
    </source>
</evidence>
<evidence type="ECO:0000256" key="5">
    <source>
        <dbReference type="ARBA" id="ARBA00022553"/>
    </source>
</evidence>
<keyword evidence="13" id="KW-0902">Two-component regulatory system</keyword>
<dbReference type="PROSITE" id="PS50110">
    <property type="entry name" value="RESPONSE_REGULATORY"/>
    <property type="match status" value="2"/>
</dbReference>
<evidence type="ECO:0000256" key="18">
    <source>
        <dbReference type="ARBA" id="ARBA00068150"/>
    </source>
</evidence>
<dbReference type="PROSITE" id="PS50894">
    <property type="entry name" value="HPT"/>
    <property type="match status" value="1"/>
</dbReference>
<dbReference type="Gene3D" id="3.30.565.10">
    <property type="entry name" value="Histidine kinase-like ATPase, C-terminal domain"/>
    <property type="match status" value="1"/>
</dbReference>
<dbReference type="Pfam" id="PF02518">
    <property type="entry name" value="HATPase_c"/>
    <property type="match status" value="1"/>
</dbReference>
<keyword evidence="9" id="KW-0547">Nucleotide-binding</keyword>
<evidence type="ECO:0000256" key="9">
    <source>
        <dbReference type="ARBA" id="ARBA00022741"/>
    </source>
</evidence>
<dbReference type="InterPro" id="IPR036097">
    <property type="entry name" value="HisK_dim/P_sf"/>
</dbReference>
<dbReference type="SUPFAM" id="SSF47384">
    <property type="entry name" value="Homodimeric domain of signal transducing histidine kinase"/>
    <property type="match status" value="1"/>
</dbReference>
<dbReference type="InterPro" id="IPR003594">
    <property type="entry name" value="HATPase_dom"/>
</dbReference>
<comment type="function">
    <text evidence="16">Member of the two-component regulatory system BvgS/BvgA. Phosphorylates BvgA via a four-step phosphorelay in response to environmental signals.</text>
</comment>
<evidence type="ECO:0000313" key="25">
    <source>
        <dbReference type="EMBL" id="MBQ0931473.1"/>
    </source>
</evidence>
<feature type="modified residue" description="4-aspartylphosphate" evidence="21">
    <location>
        <position position="463"/>
    </location>
</feature>
<evidence type="ECO:0000259" key="22">
    <source>
        <dbReference type="PROSITE" id="PS50109"/>
    </source>
</evidence>
<keyword evidence="12" id="KW-1133">Transmembrane helix</keyword>
<evidence type="ECO:0000256" key="19">
    <source>
        <dbReference type="ARBA" id="ARBA00070152"/>
    </source>
</evidence>
<evidence type="ECO:0000256" key="16">
    <source>
        <dbReference type="ARBA" id="ARBA00058004"/>
    </source>
</evidence>
<proteinExistence type="predicted"/>
<dbReference type="InterPro" id="IPR001789">
    <property type="entry name" value="Sig_transdc_resp-reg_receiver"/>
</dbReference>
<feature type="domain" description="Histidine kinase" evidence="22">
    <location>
        <begin position="35"/>
        <end position="258"/>
    </location>
</feature>
<evidence type="ECO:0000313" key="26">
    <source>
        <dbReference type="Proteomes" id="UP000676246"/>
    </source>
</evidence>
<dbReference type="SMART" id="SM00388">
    <property type="entry name" value="HisKA"/>
    <property type="match status" value="1"/>
</dbReference>
<sequence length="660" mass="70622">MADRTLELEASNEALLLARDEAHAAGRAKADFLAHMSHEIRTPMNAIIGLSGLALRDEQLGPRSREYLQHIQSAAQSLLGILNDVLDFSKIEAGKLQIEHEPFVLQEVLDRVTSIVGHGASDKGLDFLLHTAPDVPRELVGDALRLGQVLLNLCGNAVKFTERGEIVVVTVKAEAQDGDGWRLRFSVRDTGAGMDAEQQARLFQPFEQLDASTTRRHGGTGLGLAISRQLVERMGGSISVRSEPGRGSEFTVLLPFGRVPGAASEPAWPQAGQGRQVLVLDDSAAARAILADLLGAMGCGVSQAGTVDEARSLLAGHPHDLALIDWRMPGIDGFEAAERLRQHLGTACPPLVMVTAYGDQGVAARAREAGFSGYLAKPVTPETLLPLLQQRATVVLRPAAAPPPELAWLRGRHLLLAEDNALNRLVAADLLCDVAGARVDMAVDGEQALAAALAGTHDLVLLDVQMPGLDGHEVARRLRAAWGPGRPILAMTAHAMARDRELCLLAGMDDVIVKPYEPVQLFRTLAHWLGWRADDAAAPQALPAVTGGVDFGLGLQRCMGREDLQRRLLQAFAQAHAGDREQLLEALARGELDRVGRLAHTAMSAAGAIGALRLQQQAVVLEAAARSGDLTASARLASAYLVAWEEALQAVRRWTARQAV</sequence>
<keyword evidence="6" id="KW-0808">Transferase</keyword>
<feature type="domain" description="HPt" evidence="24">
    <location>
        <begin position="561"/>
        <end position="651"/>
    </location>
</feature>
<evidence type="ECO:0000256" key="1">
    <source>
        <dbReference type="ARBA" id="ARBA00000085"/>
    </source>
</evidence>
<keyword evidence="4" id="KW-1003">Cell membrane</keyword>
<dbReference type="EMBL" id="JAGQDD010000009">
    <property type="protein sequence ID" value="MBQ0931473.1"/>
    <property type="molecule type" value="Genomic_DNA"/>
</dbReference>
<comment type="caution">
    <text evidence="25">The sequence shown here is derived from an EMBL/GenBank/DDBJ whole genome shotgun (WGS) entry which is preliminary data.</text>
</comment>
<comment type="catalytic activity">
    <reaction evidence="1">
        <text>ATP + protein L-histidine = ADP + protein N-phospho-L-histidine.</text>
        <dbReference type="EC" id="2.7.13.3"/>
    </reaction>
</comment>
<dbReference type="CDD" id="cd17546">
    <property type="entry name" value="REC_hyHK_CKI1_RcsC-like"/>
    <property type="match status" value="2"/>
</dbReference>
<feature type="domain" description="Response regulatory" evidence="23">
    <location>
        <begin position="413"/>
        <end position="529"/>
    </location>
</feature>
<dbReference type="Pfam" id="PF00072">
    <property type="entry name" value="Response_reg"/>
    <property type="match status" value="2"/>
</dbReference>
<dbReference type="InterPro" id="IPR003661">
    <property type="entry name" value="HisK_dim/P_dom"/>
</dbReference>
<evidence type="ECO:0000256" key="12">
    <source>
        <dbReference type="ARBA" id="ARBA00022989"/>
    </source>
</evidence>
<dbReference type="CDD" id="cd00082">
    <property type="entry name" value="HisKA"/>
    <property type="match status" value="1"/>
</dbReference>
<evidence type="ECO:0000256" key="15">
    <source>
        <dbReference type="ARBA" id="ARBA00023136"/>
    </source>
</evidence>